<evidence type="ECO:0008006" key="4">
    <source>
        <dbReference type="Google" id="ProtNLM"/>
    </source>
</evidence>
<protein>
    <recommendedName>
        <fullName evidence="4">Secreted protein</fullName>
    </recommendedName>
</protein>
<keyword evidence="3" id="KW-1185">Reference proteome</keyword>
<comment type="caution">
    <text evidence="2">The sequence shown here is derived from an EMBL/GenBank/DDBJ whole genome shotgun (WGS) entry which is preliminary data.</text>
</comment>
<gene>
    <name evidence="2" type="ORF">NQ314_019942</name>
</gene>
<reference evidence="2" key="1">
    <citation type="journal article" date="2023" name="Insect Mol. Biol.">
        <title>Genome sequencing provides insights into the evolution of gene families encoding plant cell wall-degrading enzymes in longhorned beetles.</title>
        <authorList>
            <person name="Shin N.R."/>
            <person name="Okamura Y."/>
            <person name="Kirsch R."/>
            <person name="Pauchet Y."/>
        </authorList>
    </citation>
    <scope>NUCLEOTIDE SEQUENCE</scope>
    <source>
        <strain evidence="2">RBIC_L_NR</strain>
    </source>
</reference>
<feature type="chain" id="PRO_5043496754" description="Secreted protein" evidence="1">
    <location>
        <begin position="31"/>
        <end position="133"/>
    </location>
</feature>
<sequence>MNVCYGILPRAVPAYTILLITLLSLGGAQWANITCIDGNVTPPPIPSPILMAISAPKCNLAITGVKRVQTTLMATEKNITHLALKSSATLPPGSWATMYPQKYALRRVPWIPLVHMKGPSYNKNFNYIKTRIE</sequence>
<proteinExistence type="predicted"/>
<evidence type="ECO:0000313" key="2">
    <source>
        <dbReference type="EMBL" id="KAJ8927577.1"/>
    </source>
</evidence>
<evidence type="ECO:0000313" key="3">
    <source>
        <dbReference type="Proteomes" id="UP001162156"/>
    </source>
</evidence>
<name>A0AAV8WMS9_9CUCU</name>
<keyword evidence="1" id="KW-0732">Signal</keyword>
<dbReference type="AlphaFoldDB" id="A0AAV8WMS9"/>
<dbReference type="Proteomes" id="UP001162156">
    <property type="component" value="Unassembled WGS sequence"/>
</dbReference>
<evidence type="ECO:0000256" key="1">
    <source>
        <dbReference type="SAM" id="SignalP"/>
    </source>
</evidence>
<dbReference type="EMBL" id="JANEYF010005594">
    <property type="protein sequence ID" value="KAJ8927577.1"/>
    <property type="molecule type" value="Genomic_DNA"/>
</dbReference>
<feature type="signal peptide" evidence="1">
    <location>
        <begin position="1"/>
        <end position="30"/>
    </location>
</feature>
<organism evidence="2 3">
    <name type="scientific">Rhamnusium bicolor</name>
    <dbReference type="NCBI Taxonomy" id="1586634"/>
    <lineage>
        <taxon>Eukaryota</taxon>
        <taxon>Metazoa</taxon>
        <taxon>Ecdysozoa</taxon>
        <taxon>Arthropoda</taxon>
        <taxon>Hexapoda</taxon>
        <taxon>Insecta</taxon>
        <taxon>Pterygota</taxon>
        <taxon>Neoptera</taxon>
        <taxon>Endopterygota</taxon>
        <taxon>Coleoptera</taxon>
        <taxon>Polyphaga</taxon>
        <taxon>Cucujiformia</taxon>
        <taxon>Chrysomeloidea</taxon>
        <taxon>Cerambycidae</taxon>
        <taxon>Lepturinae</taxon>
        <taxon>Rhagiini</taxon>
        <taxon>Rhamnusium</taxon>
    </lineage>
</organism>
<accession>A0AAV8WMS9</accession>